<accession>A0A178L556</accession>
<reference evidence="2 3" key="1">
    <citation type="submission" date="2016-04" db="EMBL/GenBank/DDBJ databases">
        <title>Draft Genome Sequences of Staphylococcus capitis Strain H36, S. capitis Strain H65, S. cohnii Strain H62, S. hominis Strain H69, Mycobacterium iranicum Strain H39, Plantibacter sp. Strain H53, Pseudomonas oryzihabitans Strain H72, and Microbacterium sp. Strain H83, isolated from residential settings.</title>
        <authorList>
            <person name="Lymperopoulou D."/>
            <person name="Adams R.I."/>
            <person name="Lindow S."/>
            <person name="Coil D.A."/>
            <person name="Jospin G."/>
            <person name="Eisen J.A."/>
        </authorList>
    </citation>
    <scope>NUCLEOTIDE SEQUENCE [LARGE SCALE GENOMIC DNA]</scope>
    <source>
        <strain evidence="2 3">H72</strain>
    </source>
</reference>
<sequence>MAVTSAQIQELYIGYFGRPADQAGLNYWLTASNATNSTVTLNDIRASFAQQTEYTSVYGSLDRQATVSQIYQNLFGRTASADEVGYWTFTSANTPQENLIQAFLEAASTSDRAIVDAKTGFAQTLTDTYGSTATTGTTSNLRTPYNAALTAAATEQAGANPPAYITSLNAAIANASSNLNYDATNAAYNAFGATTATLNIAATATVPASLAITGEQLNSFTVAHDYGSNNTGTNNTATPPVLQAGDLAFTGDAVDNIKSLSLNLTHASVTETTGAGSVADNVNVSLAGFSALTTLNASASNVDLSLTANVPATLTNITLGSGDDTLTVATGAYSATTAAKVIAVAAGDGNDVINATVNAANVQINTGAGDDTVNLTISQATGATAQAQGNHGAEIALGAGTDKLVVTGANVQFYSGSDAAKASQLAASSVKVTDFAAGDTVAITGVTASNDTGGFTGAQLANFNAATTLVGKLDAAAVLLSGAATSLHFEFGGNTYVYADTAGAGTFGAGDTLIELTGATGLAASSFVAA</sequence>
<dbReference type="EMBL" id="LWCR01000056">
    <property type="protein sequence ID" value="OAN24878.1"/>
    <property type="molecule type" value="Genomic_DNA"/>
</dbReference>
<dbReference type="Proteomes" id="UP000078356">
    <property type="component" value="Unassembled WGS sequence"/>
</dbReference>
<dbReference type="InterPro" id="IPR025282">
    <property type="entry name" value="DUF4214"/>
</dbReference>
<proteinExistence type="predicted"/>
<organism evidence="2 3">
    <name type="scientific">Pseudomonas oryzihabitans</name>
    <dbReference type="NCBI Taxonomy" id="47885"/>
    <lineage>
        <taxon>Bacteria</taxon>
        <taxon>Pseudomonadati</taxon>
        <taxon>Pseudomonadota</taxon>
        <taxon>Gammaproteobacteria</taxon>
        <taxon>Pseudomonadales</taxon>
        <taxon>Pseudomonadaceae</taxon>
        <taxon>Pseudomonas</taxon>
    </lineage>
</organism>
<dbReference type="OrthoDB" id="6857423at2"/>
<name>A0A178L556_9PSED</name>
<dbReference type="Gene3D" id="1.10.3130.20">
    <property type="entry name" value="Phycobilisome linker domain"/>
    <property type="match status" value="1"/>
</dbReference>
<dbReference type="InterPro" id="IPR038255">
    <property type="entry name" value="PBS_linker_sf"/>
</dbReference>
<protein>
    <recommendedName>
        <fullName evidence="1">DUF4214 domain-containing protein</fullName>
    </recommendedName>
</protein>
<evidence type="ECO:0000259" key="1">
    <source>
        <dbReference type="Pfam" id="PF13946"/>
    </source>
</evidence>
<dbReference type="AlphaFoldDB" id="A0A178L556"/>
<comment type="caution">
    <text evidence="2">The sequence shown here is derived from an EMBL/GenBank/DDBJ whole genome shotgun (WGS) entry which is preliminary data.</text>
</comment>
<evidence type="ECO:0000313" key="3">
    <source>
        <dbReference type="Proteomes" id="UP000078356"/>
    </source>
</evidence>
<dbReference type="Pfam" id="PF13946">
    <property type="entry name" value="DUF4214"/>
    <property type="match status" value="1"/>
</dbReference>
<gene>
    <name evidence="2" type="ORF">A4V15_07430</name>
</gene>
<feature type="domain" description="DUF4214" evidence="1">
    <location>
        <begin position="47"/>
        <end position="107"/>
    </location>
</feature>
<evidence type="ECO:0000313" key="2">
    <source>
        <dbReference type="EMBL" id="OAN24878.1"/>
    </source>
</evidence>
<dbReference type="RefSeq" id="WP_064309136.1">
    <property type="nucleotide sequence ID" value="NZ_LWCR01000056.1"/>
</dbReference>